<protein>
    <submittedName>
        <fullName evidence="1">Uncharacterized protein</fullName>
    </submittedName>
</protein>
<reference evidence="1" key="1">
    <citation type="submission" date="2024-12" db="EMBL/GenBank/DDBJ databases">
        <title>Comparative genomics and development of molecular markers within Purpureocillium lilacinum and among Purpureocillium species.</title>
        <authorList>
            <person name="Yeh Z.-Y."/>
            <person name="Ni N.-T."/>
            <person name="Lo P.-H."/>
            <person name="Mushyakhwo K."/>
            <person name="Lin C.-F."/>
            <person name="Nai Y.-S."/>
        </authorList>
    </citation>
    <scope>NUCLEOTIDE SEQUENCE</scope>
    <source>
        <strain evidence="1">NCHU-NPUST-175</strain>
    </source>
</reference>
<evidence type="ECO:0000313" key="1">
    <source>
        <dbReference type="EMBL" id="KAL3955826.1"/>
    </source>
</evidence>
<comment type="caution">
    <text evidence="1">The sequence shown here is derived from an EMBL/GenBank/DDBJ whole genome shotgun (WGS) entry which is preliminary data.</text>
</comment>
<gene>
    <name evidence="1" type="ORF">ACCO45_009845</name>
</gene>
<keyword evidence="2" id="KW-1185">Reference proteome</keyword>
<proteinExistence type="predicted"/>
<sequence>MAFSCDSNIPLPEVDNLPPQEGFTFTCPPPYQPSHASDIQAGCTIWLCSRWDEMANVRKYYIRLKTDDYLDPRFARGHATLGSKKDERTEWFTGLQEATSEEFTMELGLQQLQVEYET</sequence>
<evidence type="ECO:0000313" key="2">
    <source>
        <dbReference type="Proteomes" id="UP001638806"/>
    </source>
</evidence>
<dbReference type="Proteomes" id="UP001638806">
    <property type="component" value="Unassembled WGS sequence"/>
</dbReference>
<dbReference type="EMBL" id="JBGNUJ010000009">
    <property type="protein sequence ID" value="KAL3955826.1"/>
    <property type="molecule type" value="Genomic_DNA"/>
</dbReference>
<accession>A0ACC4DK50</accession>
<name>A0ACC4DK50_PURLI</name>
<organism evidence="1 2">
    <name type="scientific">Purpureocillium lilacinum</name>
    <name type="common">Paecilomyces lilacinus</name>
    <dbReference type="NCBI Taxonomy" id="33203"/>
    <lineage>
        <taxon>Eukaryota</taxon>
        <taxon>Fungi</taxon>
        <taxon>Dikarya</taxon>
        <taxon>Ascomycota</taxon>
        <taxon>Pezizomycotina</taxon>
        <taxon>Sordariomycetes</taxon>
        <taxon>Hypocreomycetidae</taxon>
        <taxon>Hypocreales</taxon>
        <taxon>Ophiocordycipitaceae</taxon>
        <taxon>Purpureocillium</taxon>
    </lineage>
</organism>